<evidence type="ECO:0000259" key="1">
    <source>
        <dbReference type="Pfam" id="PF00149"/>
    </source>
</evidence>
<dbReference type="Pfam" id="PF00149">
    <property type="entry name" value="Metallophos"/>
    <property type="match status" value="1"/>
</dbReference>
<evidence type="ECO:0000313" key="2">
    <source>
        <dbReference type="EMBL" id="QHT98796.1"/>
    </source>
</evidence>
<sequence length="349" mass="40442">MNTEILFIGDPHIQVNNIPEVNLLIERLKVLALEKKPTFIVVAGDVLHDHERLHTMALNKSYELLDMLRLISPTYVLVGNHDYCSNQQYLTNNHWMNGLKEWSNIFIVDNVLFKNIDDKNFTFVPYVPVGRFQECLNDSGEDWETSSIIFAHQEFLGCKMGAITSIEGDKWDLDFPDVISGHIHSKQRPQSNIFYPGSSLQIAFGESEKNIVAYLSFVDNVNYNVDEINLNLPRKKLLYLGVKEIESYEPEKTKDKIKITLSGDHEEFKAFKKSKKYKDLISENIKIVFKPKKDKSSELINKDNKNLESIDFKDILNSIVLKQKDPYLLQVYERIINNNETSVEDVFFI</sequence>
<dbReference type="AlphaFoldDB" id="A0A6C0J2D8"/>
<dbReference type="InterPro" id="IPR050535">
    <property type="entry name" value="DNA_Repair-Maintenance_Comp"/>
</dbReference>
<dbReference type="InterPro" id="IPR029052">
    <property type="entry name" value="Metallo-depent_PP-like"/>
</dbReference>
<proteinExistence type="predicted"/>
<dbReference type="GO" id="GO:0016787">
    <property type="term" value="F:hydrolase activity"/>
    <property type="evidence" value="ECO:0007669"/>
    <property type="project" value="InterPro"/>
</dbReference>
<protein>
    <recommendedName>
        <fullName evidence="1">Calcineurin-like phosphoesterase domain-containing protein</fullName>
    </recommendedName>
</protein>
<organism evidence="2">
    <name type="scientific">viral metagenome</name>
    <dbReference type="NCBI Taxonomy" id="1070528"/>
    <lineage>
        <taxon>unclassified sequences</taxon>
        <taxon>metagenomes</taxon>
        <taxon>organismal metagenomes</taxon>
    </lineage>
</organism>
<dbReference type="PANTHER" id="PTHR30337">
    <property type="entry name" value="COMPONENT OF ATP-DEPENDENT DSDNA EXONUCLEASE"/>
    <property type="match status" value="1"/>
</dbReference>
<accession>A0A6C0J2D8</accession>
<dbReference type="SUPFAM" id="SSF56300">
    <property type="entry name" value="Metallo-dependent phosphatases"/>
    <property type="match status" value="1"/>
</dbReference>
<feature type="domain" description="Calcineurin-like phosphoesterase" evidence="1">
    <location>
        <begin position="5"/>
        <end position="185"/>
    </location>
</feature>
<reference evidence="2" key="1">
    <citation type="journal article" date="2020" name="Nature">
        <title>Giant virus diversity and host interactions through global metagenomics.</title>
        <authorList>
            <person name="Schulz F."/>
            <person name="Roux S."/>
            <person name="Paez-Espino D."/>
            <person name="Jungbluth S."/>
            <person name="Walsh D.A."/>
            <person name="Denef V.J."/>
            <person name="McMahon K.D."/>
            <person name="Konstantinidis K.T."/>
            <person name="Eloe-Fadrosh E.A."/>
            <person name="Kyrpides N.C."/>
            <person name="Woyke T."/>
        </authorList>
    </citation>
    <scope>NUCLEOTIDE SEQUENCE</scope>
    <source>
        <strain evidence="2">GVMAG-M-3300025676-16</strain>
    </source>
</reference>
<dbReference type="Gene3D" id="3.60.21.10">
    <property type="match status" value="1"/>
</dbReference>
<dbReference type="EMBL" id="MN740296">
    <property type="protein sequence ID" value="QHT98796.1"/>
    <property type="molecule type" value="Genomic_DNA"/>
</dbReference>
<dbReference type="PANTHER" id="PTHR30337:SF0">
    <property type="entry name" value="NUCLEASE SBCCD SUBUNIT D"/>
    <property type="match status" value="1"/>
</dbReference>
<dbReference type="InterPro" id="IPR004843">
    <property type="entry name" value="Calcineurin-like_PHP"/>
</dbReference>
<name>A0A6C0J2D8_9ZZZZ</name>